<sequence length="166" mass="16349">MRPIDGVSDSAEAAPDCAAADVDAVGLATAGALVTGADVGAAADEVGVDPHTLGFHESADADGGLGANDVVAGADVDAVSVVATWEKPADLSTFFPVFAASTTGDTTSPKNPWSALVSVVESWADRTTTNCILGHLGDCSAAVAGNATTDDTASTITAIIPVSFIT</sequence>
<evidence type="ECO:0000313" key="2">
    <source>
        <dbReference type="Proteomes" id="UP000006247"/>
    </source>
</evidence>
<name>C0E178_9CORY</name>
<comment type="caution">
    <text evidence="1">The sequence shown here is derived from an EMBL/GenBank/DDBJ whole genome shotgun (WGS) entry which is preliminary data.</text>
</comment>
<dbReference type="AlphaFoldDB" id="C0E178"/>
<accession>C0E178</accession>
<proteinExistence type="predicted"/>
<dbReference type="EMBL" id="ACEB01000007">
    <property type="protein sequence ID" value="EEG27703.1"/>
    <property type="molecule type" value="Genomic_DNA"/>
</dbReference>
<reference evidence="1 2" key="1">
    <citation type="submission" date="2009-01" db="EMBL/GenBank/DDBJ databases">
        <authorList>
            <person name="Fulton L."/>
            <person name="Clifton S."/>
            <person name="Chinwalla A.T."/>
            <person name="Mitreva M."/>
            <person name="Sodergren E."/>
            <person name="Weinstock G."/>
            <person name="Clifton S."/>
            <person name="Dooling D.J."/>
            <person name="Fulton B."/>
            <person name="Minx P."/>
            <person name="Pepin K.H."/>
            <person name="Johnson M."/>
            <person name="Bhonagiri V."/>
            <person name="Nash W.E."/>
            <person name="Mardis E.R."/>
            <person name="Wilson R.K."/>
        </authorList>
    </citation>
    <scope>NUCLEOTIDE SEQUENCE [LARGE SCALE GENOMIC DNA]</scope>
    <source>
        <strain evidence="1 2">ATCC 33806</strain>
    </source>
</reference>
<organism evidence="1 2">
    <name type="scientific">Corynebacterium matruchotii ATCC 33806</name>
    <dbReference type="NCBI Taxonomy" id="566549"/>
    <lineage>
        <taxon>Bacteria</taxon>
        <taxon>Bacillati</taxon>
        <taxon>Actinomycetota</taxon>
        <taxon>Actinomycetes</taxon>
        <taxon>Mycobacteriales</taxon>
        <taxon>Corynebacteriaceae</taxon>
        <taxon>Corynebacterium</taxon>
    </lineage>
</organism>
<gene>
    <name evidence="1" type="ORF">CORMATOL_00728</name>
</gene>
<dbReference type="Proteomes" id="UP000006247">
    <property type="component" value="Unassembled WGS sequence"/>
</dbReference>
<protein>
    <submittedName>
        <fullName evidence="1">Uncharacterized protein</fullName>
    </submittedName>
</protein>
<evidence type="ECO:0000313" key="1">
    <source>
        <dbReference type="EMBL" id="EEG27703.1"/>
    </source>
</evidence>
<dbReference type="HOGENOM" id="CLU_1599946_0_0_11"/>